<dbReference type="Proteomes" id="UP000033423">
    <property type="component" value="Unassembled WGS sequence"/>
</dbReference>
<evidence type="ECO:0000259" key="2">
    <source>
        <dbReference type="Pfam" id="PF20042"/>
    </source>
</evidence>
<organism evidence="3 4">
    <name type="scientific">Candidatus Magnetobacterium bavaricum</name>
    <dbReference type="NCBI Taxonomy" id="29290"/>
    <lineage>
        <taxon>Bacteria</taxon>
        <taxon>Pseudomonadati</taxon>
        <taxon>Nitrospirota</taxon>
        <taxon>Thermodesulfovibrionia</taxon>
        <taxon>Thermodesulfovibrionales</taxon>
        <taxon>Candidatus Magnetobacteriaceae</taxon>
        <taxon>Candidatus Magnetobacterium</taxon>
    </lineage>
</organism>
<dbReference type="PANTHER" id="PTHR33678:SF1">
    <property type="entry name" value="BLL1576 PROTEIN"/>
    <property type="match status" value="1"/>
</dbReference>
<accession>A0A0F3GQN2</accession>
<evidence type="ECO:0000256" key="1">
    <source>
        <dbReference type="SAM" id="MobiDB-lite"/>
    </source>
</evidence>
<dbReference type="InterPro" id="IPR045618">
    <property type="entry name" value="DUF6444"/>
</dbReference>
<dbReference type="InterPro" id="IPR052344">
    <property type="entry name" value="Transposase-related"/>
</dbReference>
<feature type="domain" description="DUF6444" evidence="2">
    <location>
        <begin position="19"/>
        <end position="83"/>
    </location>
</feature>
<comment type="caution">
    <text evidence="3">The sequence shown here is derived from an EMBL/GenBank/DDBJ whole genome shotgun (WGS) entry which is preliminary data.</text>
</comment>
<dbReference type="PANTHER" id="PTHR33678">
    <property type="entry name" value="BLL1576 PROTEIN"/>
    <property type="match status" value="1"/>
</dbReference>
<feature type="compositionally biased region" description="Basic and acidic residues" evidence="1">
    <location>
        <begin position="55"/>
        <end position="64"/>
    </location>
</feature>
<proteinExistence type="predicted"/>
<evidence type="ECO:0000313" key="3">
    <source>
        <dbReference type="EMBL" id="KJU84147.1"/>
    </source>
</evidence>
<dbReference type="EMBL" id="LACI01001598">
    <property type="protein sequence ID" value="KJU84147.1"/>
    <property type="molecule type" value="Genomic_DNA"/>
</dbReference>
<reference evidence="3 4" key="1">
    <citation type="submission" date="2015-02" db="EMBL/GenBank/DDBJ databases">
        <title>Single-cell genomics of uncultivated deep-branching MTB reveals a conserved set of magnetosome genes.</title>
        <authorList>
            <person name="Kolinko S."/>
            <person name="Richter M."/>
            <person name="Glockner F.O."/>
            <person name="Brachmann A."/>
            <person name="Schuler D."/>
        </authorList>
    </citation>
    <scope>NUCLEOTIDE SEQUENCE [LARGE SCALE GENOMIC DNA]</scope>
    <source>
        <strain evidence="3">TM-1</strain>
    </source>
</reference>
<feature type="non-terminal residue" evidence="3">
    <location>
        <position position="176"/>
    </location>
</feature>
<feature type="region of interest" description="Disordered" evidence="1">
    <location>
        <begin position="37"/>
        <end position="87"/>
    </location>
</feature>
<name>A0A0F3GQN2_9BACT</name>
<dbReference type="Pfam" id="PF20042">
    <property type="entry name" value="DUF6444"/>
    <property type="match status" value="1"/>
</dbReference>
<keyword evidence="4" id="KW-1185">Reference proteome</keyword>
<gene>
    <name evidence="3" type="ORF">MBAV_003659</name>
</gene>
<sequence>MDRIESEKLYDSGKAPTVERLIEYYSKVIQLEEKIASLEKNSQNSSKPPSTDGFKGGKDKEKKVNKSKRKAGGQPGHKGSNREMLPPEEIDHIVDIYPEICQSCNEALPQVGTGKVHRKKVTEIPPIEPEVTEYRCHSVECSCGHITKAEMPAEIAKSDFGPRLAGIIAYLTAVHH</sequence>
<protein>
    <submittedName>
        <fullName evidence="3">Transposase IS66</fullName>
    </submittedName>
</protein>
<evidence type="ECO:0000313" key="4">
    <source>
        <dbReference type="Proteomes" id="UP000033423"/>
    </source>
</evidence>
<feature type="compositionally biased region" description="Polar residues" evidence="1">
    <location>
        <begin position="39"/>
        <end position="49"/>
    </location>
</feature>
<dbReference type="AlphaFoldDB" id="A0A0F3GQN2"/>